<dbReference type="PANTHER" id="PTHR38899:SF1">
    <property type="entry name" value="PROTEIN KINASE"/>
    <property type="match status" value="1"/>
</dbReference>
<sequence length="578" mass="62087">MTECLQEGGQGAFHPPSCDSGMGAPVEDENFAAVSYGCRSGKGGPQPVPSSSRFSSGSAKRRQQPRAGGVQGQRDSSRRTPPHQQKGAGASAFPHQSPSASFSQDGASPAKKQRRTGGGKRPAPFSKSPQHQNRMMTRGPIEFSPPSVESLAALSRQQEMEREDFLAPPSPALSQGKPAAAVAGSIAGSCDSAAAASSRVSSSPVSTGVTLEMQTLLILDWDDTLMPTSWLRDEVAPSLGISGFQALAQRVDEEAQQGWDVLHPEHRRALDQLDFAVRNLILGLVRKVDNARVVLVTNASGDWVAESGSRYLPRTHHTLQRLNTRVVYAREQCAGWGQSAEGRTMNLKIPAFFEEMRQFHGMCLRRKSRWDDKEEGGANGYFLNIIGVGDQEGDREALFRAGEMFATAISASGPTRVARKFVRLAESPTASGLLKELRSLQRRFTDESLVLMTDDVDARADVWVKEDNSPRESKRGRGGGAKGTSSSSGRGQRAAPVHLSVFEGPVVEAEEQTETAGEQDEEEVGDDTRTVSASVSSGSSETDALLMETGTTAEADLDEEEDGDRVPVQATDVASLLF</sequence>
<dbReference type="AlphaFoldDB" id="A0A0G4FGT8"/>
<feature type="region of interest" description="Disordered" evidence="1">
    <location>
        <begin position="1"/>
        <end position="178"/>
    </location>
</feature>
<dbReference type="VEuPathDB" id="CryptoDB:Cvel_16752"/>
<proteinExistence type="predicted"/>
<organism evidence="2">
    <name type="scientific">Chromera velia CCMP2878</name>
    <dbReference type="NCBI Taxonomy" id="1169474"/>
    <lineage>
        <taxon>Eukaryota</taxon>
        <taxon>Sar</taxon>
        <taxon>Alveolata</taxon>
        <taxon>Colpodellida</taxon>
        <taxon>Chromeraceae</taxon>
        <taxon>Chromera</taxon>
    </lineage>
</organism>
<feature type="compositionally biased region" description="Polar residues" evidence="1">
    <location>
        <begin position="94"/>
        <end position="106"/>
    </location>
</feature>
<feature type="region of interest" description="Disordered" evidence="1">
    <location>
        <begin position="467"/>
        <end position="495"/>
    </location>
</feature>
<evidence type="ECO:0000256" key="1">
    <source>
        <dbReference type="SAM" id="MobiDB-lite"/>
    </source>
</evidence>
<dbReference type="PANTHER" id="PTHR38899">
    <property type="entry name" value="DOMAIN OOKINETE PROTEIN, PUTATIVE-RELATED"/>
    <property type="match status" value="1"/>
</dbReference>
<name>A0A0G4FGT8_9ALVE</name>
<feature type="compositionally biased region" description="Low complexity" evidence="1">
    <location>
        <begin position="531"/>
        <end position="540"/>
    </location>
</feature>
<dbReference type="EMBL" id="CDMZ01000336">
    <property type="protein sequence ID" value="CEM12060.1"/>
    <property type="molecule type" value="Genomic_DNA"/>
</dbReference>
<feature type="compositionally biased region" description="Acidic residues" evidence="1">
    <location>
        <begin position="508"/>
        <end position="525"/>
    </location>
</feature>
<feature type="region of interest" description="Disordered" evidence="1">
    <location>
        <begin position="508"/>
        <end position="578"/>
    </location>
</feature>
<evidence type="ECO:0000313" key="2">
    <source>
        <dbReference type="EMBL" id="CEM12060.1"/>
    </source>
</evidence>
<reference evidence="2" key="1">
    <citation type="submission" date="2014-11" db="EMBL/GenBank/DDBJ databases">
        <authorList>
            <person name="Otto D Thomas"/>
            <person name="Naeem Raeece"/>
        </authorList>
    </citation>
    <scope>NUCLEOTIDE SEQUENCE</scope>
</reference>
<accession>A0A0G4FGT8</accession>
<protein>
    <submittedName>
        <fullName evidence="2">Uncharacterized protein</fullName>
    </submittedName>
</protein>
<gene>
    <name evidence="2" type="ORF">Cvel_16752</name>
</gene>